<organism evidence="1 2">
    <name type="scientific">Cinara cedri</name>
    <dbReference type="NCBI Taxonomy" id="506608"/>
    <lineage>
        <taxon>Eukaryota</taxon>
        <taxon>Metazoa</taxon>
        <taxon>Ecdysozoa</taxon>
        <taxon>Arthropoda</taxon>
        <taxon>Hexapoda</taxon>
        <taxon>Insecta</taxon>
        <taxon>Pterygota</taxon>
        <taxon>Neoptera</taxon>
        <taxon>Paraneoptera</taxon>
        <taxon>Hemiptera</taxon>
        <taxon>Sternorrhyncha</taxon>
        <taxon>Aphidomorpha</taxon>
        <taxon>Aphidoidea</taxon>
        <taxon>Aphididae</taxon>
        <taxon>Lachninae</taxon>
        <taxon>Cinara</taxon>
    </lineage>
</organism>
<sequence length="435" mass="50940">MGAATAVCEKLGRGHYSSLDVHRFRMSSIINDNTSDEEGDCLDNILVVQKCKVEPFEFNIKKILKERQEESEFWKKNAELSEQIKIVDDLFDKVINQVDVKNIALPIPNLGYHIFDHSKYNILFNNNSDSGIINSYSQRLLIMSIEKNQLQASIHFYHLMQANWTPVLNDFKNILCNWGADLDTLTKPLLKCQINDNINIKRYNFELILDFFSHTILRNNEGFSKNDMLILAKLTVAISQDYYCGQIINSIKQLFSACVVKALHEDSEFEIKTFAQELYLQYEKDDLLQIVVVLFLPLEGPVLKKIYSYLTYKLFNLLLAKSDNIIKSFPSSINDWFIQDLVDTNYLKQIPKSELELIFRLLEHVVFIFNLYKDEDKLRDMFEFLHGIIRPKNGLIEQFPGSLKLLNIIDQWRLQLFRLHVYRIIDSKQQIWSNV</sequence>
<evidence type="ECO:0000313" key="2">
    <source>
        <dbReference type="Proteomes" id="UP000325440"/>
    </source>
</evidence>
<dbReference type="OrthoDB" id="6617242at2759"/>
<accession>A0A5E4MWL9</accession>
<dbReference type="EMBL" id="CABPRJ010001017">
    <property type="protein sequence ID" value="VVC34832.1"/>
    <property type="molecule type" value="Genomic_DNA"/>
</dbReference>
<dbReference type="AlphaFoldDB" id="A0A5E4MWL9"/>
<gene>
    <name evidence="1" type="ORF">CINCED_3A013951</name>
</gene>
<dbReference type="Proteomes" id="UP000325440">
    <property type="component" value="Unassembled WGS sequence"/>
</dbReference>
<keyword evidence="2" id="KW-1185">Reference proteome</keyword>
<proteinExistence type="predicted"/>
<evidence type="ECO:0000313" key="1">
    <source>
        <dbReference type="EMBL" id="VVC34832.1"/>
    </source>
</evidence>
<name>A0A5E4MWL9_9HEMI</name>
<protein>
    <submittedName>
        <fullName evidence="1">Uncharacterized protein</fullName>
    </submittedName>
</protein>
<reference evidence="1 2" key="1">
    <citation type="submission" date="2019-08" db="EMBL/GenBank/DDBJ databases">
        <authorList>
            <person name="Alioto T."/>
            <person name="Alioto T."/>
            <person name="Gomez Garrido J."/>
        </authorList>
    </citation>
    <scope>NUCLEOTIDE SEQUENCE [LARGE SCALE GENOMIC DNA]</scope>
</reference>